<name>A0A9W5B7I5_9HYPH</name>
<keyword evidence="2" id="KW-1185">Reference proteome</keyword>
<evidence type="ECO:0000313" key="1">
    <source>
        <dbReference type="EMBL" id="CUX02640.1"/>
    </source>
</evidence>
<organism evidence="1 2">
    <name type="scientific">Agrobacterium genomosp. 2 str. CFBP 5494</name>
    <dbReference type="NCBI Taxonomy" id="1183436"/>
    <lineage>
        <taxon>Bacteria</taxon>
        <taxon>Pseudomonadati</taxon>
        <taxon>Pseudomonadota</taxon>
        <taxon>Alphaproteobacteria</taxon>
        <taxon>Hyphomicrobiales</taxon>
        <taxon>Rhizobiaceae</taxon>
        <taxon>Rhizobium/Agrobacterium group</taxon>
        <taxon>Agrobacterium</taxon>
        <taxon>Agrobacterium tumefaciens complex</taxon>
    </lineage>
</organism>
<proteinExistence type="predicted"/>
<comment type="caution">
    <text evidence="1">The sequence shown here is derived from an EMBL/GenBank/DDBJ whole genome shotgun (WGS) entry which is preliminary data.</text>
</comment>
<dbReference type="AlphaFoldDB" id="A0A9W5B7I5"/>
<evidence type="ECO:0000313" key="2">
    <source>
        <dbReference type="Proteomes" id="UP000191933"/>
    </source>
</evidence>
<dbReference type="EMBL" id="FBVY01000044">
    <property type="protein sequence ID" value="CUX02640.1"/>
    <property type="molecule type" value="Genomic_DNA"/>
</dbReference>
<sequence length="24" mass="3033">MTWGMVRSLQFDRFYKNHMSRDLN</sequence>
<protein>
    <submittedName>
        <fullName evidence="1">Uncharacterized protein</fullName>
    </submittedName>
</protein>
<gene>
    <name evidence="1" type="ORF">AGR2A_pa60089</name>
</gene>
<reference evidence="1 2" key="1">
    <citation type="submission" date="2016-01" db="EMBL/GenBank/DDBJ databases">
        <authorList>
            <person name="Regsiter A."/>
            <person name="william w."/>
        </authorList>
    </citation>
    <scope>NUCLEOTIDE SEQUENCE [LARGE SCALE GENOMIC DNA]</scope>
    <source>
        <strain evidence="1 2">CFBP 5494</strain>
    </source>
</reference>
<accession>A0A9W5B7I5</accession>
<dbReference type="Proteomes" id="UP000191933">
    <property type="component" value="Unassembled WGS sequence"/>
</dbReference>